<feature type="domain" description="Histidine kinase/HSP90-like ATPase" evidence="3">
    <location>
        <begin position="160"/>
        <end position="269"/>
    </location>
</feature>
<accession>A0A2T6BWM1</accession>
<keyword evidence="2" id="KW-0472">Membrane</keyword>
<dbReference type="RefSeq" id="WP_108115417.1">
    <property type="nucleotide sequence ID" value="NZ_QBKT01000006.1"/>
</dbReference>
<dbReference type="InterPro" id="IPR036890">
    <property type="entry name" value="HATPase_C_sf"/>
</dbReference>
<dbReference type="OrthoDB" id="6190788at2"/>
<organism evidence="5 6">
    <name type="scientific">Kordia periserrulae</name>
    <dbReference type="NCBI Taxonomy" id="701523"/>
    <lineage>
        <taxon>Bacteria</taxon>
        <taxon>Pseudomonadati</taxon>
        <taxon>Bacteroidota</taxon>
        <taxon>Flavobacteriia</taxon>
        <taxon>Flavobacteriales</taxon>
        <taxon>Flavobacteriaceae</taxon>
        <taxon>Kordia</taxon>
    </lineage>
</organism>
<dbReference type="InterPro" id="IPR003594">
    <property type="entry name" value="HATPase_dom"/>
</dbReference>
<keyword evidence="1" id="KW-0175">Coiled coil</keyword>
<proteinExistence type="predicted"/>
<dbReference type="Gene3D" id="3.30.565.10">
    <property type="entry name" value="Histidine kinase-like ATPase, C-terminal domain"/>
    <property type="match status" value="1"/>
</dbReference>
<evidence type="ECO:0000259" key="3">
    <source>
        <dbReference type="Pfam" id="PF02518"/>
    </source>
</evidence>
<dbReference type="Pfam" id="PF02518">
    <property type="entry name" value="HATPase_c"/>
    <property type="match status" value="1"/>
</dbReference>
<dbReference type="SUPFAM" id="SSF55874">
    <property type="entry name" value="ATPase domain of HSP90 chaperone/DNA topoisomerase II/histidine kinase"/>
    <property type="match status" value="1"/>
</dbReference>
<feature type="transmembrane region" description="Helical" evidence="2">
    <location>
        <begin position="15"/>
        <end position="37"/>
    </location>
</feature>
<dbReference type="EMBL" id="QBKT01000006">
    <property type="protein sequence ID" value="PTX60475.1"/>
    <property type="molecule type" value="Genomic_DNA"/>
</dbReference>
<keyword evidence="5" id="KW-0418">Kinase</keyword>
<gene>
    <name evidence="5" type="ORF">C8N46_106119</name>
</gene>
<dbReference type="AlphaFoldDB" id="A0A2T6BWM1"/>
<evidence type="ECO:0000256" key="2">
    <source>
        <dbReference type="SAM" id="Phobius"/>
    </source>
</evidence>
<keyword evidence="5" id="KW-0808">Transferase</keyword>
<dbReference type="PANTHER" id="PTHR34220:SF7">
    <property type="entry name" value="SENSOR HISTIDINE KINASE YPDA"/>
    <property type="match status" value="1"/>
</dbReference>
<sequence>MLEKETIEKVFSEEIFLLLSGAALLIAVAVVILFYVFNSRKNKILTEKSLAVNQYEKKMIELELNALRSQMNPHFVHNSLNAIQYYIQLNDIEQSENYLTRFSKLVRQFFDYSRKQLITIEEEIALISNYLSLEKLRFEDTLLYEIICDENVDADAEMPSMVLQPIVENAVNHGIFHKKTTGKVTIHFSQLSDESLRVVVKDDGIGIKQSKKLSNKNIKNQGSHSSQVLDERLKLLEQIDSWHVLYTIEDLSEVENTQGTIVTLTFKLPN</sequence>
<dbReference type="Proteomes" id="UP000244090">
    <property type="component" value="Unassembled WGS sequence"/>
</dbReference>
<evidence type="ECO:0000313" key="5">
    <source>
        <dbReference type="EMBL" id="PTX60475.1"/>
    </source>
</evidence>
<evidence type="ECO:0000256" key="1">
    <source>
        <dbReference type="SAM" id="Coils"/>
    </source>
</evidence>
<keyword evidence="6" id="KW-1185">Reference proteome</keyword>
<reference evidence="5 6" key="1">
    <citation type="submission" date="2018-04" db="EMBL/GenBank/DDBJ databases">
        <title>Genomic Encyclopedia of Archaeal and Bacterial Type Strains, Phase II (KMG-II): from individual species to whole genera.</title>
        <authorList>
            <person name="Goeker M."/>
        </authorList>
    </citation>
    <scope>NUCLEOTIDE SEQUENCE [LARGE SCALE GENOMIC DNA]</scope>
    <source>
        <strain evidence="5 6">DSM 25731</strain>
    </source>
</reference>
<feature type="domain" description="Signal transduction histidine kinase internal region" evidence="4">
    <location>
        <begin position="63"/>
        <end position="142"/>
    </location>
</feature>
<dbReference type="InterPro" id="IPR050640">
    <property type="entry name" value="Bact_2-comp_sensor_kinase"/>
</dbReference>
<dbReference type="InterPro" id="IPR010559">
    <property type="entry name" value="Sig_transdc_His_kin_internal"/>
</dbReference>
<dbReference type="GO" id="GO:0000155">
    <property type="term" value="F:phosphorelay sensor kinase activity"/>
    <property type="evidence" value="ECO:0007669"/>
    <property type="project" value="InterPro"/>
</dbReference>
<dbReference type="GO" id="GO:0016020">
    <property type="term" value="C:membrane"/>
    <property type="evidence" value="ECO:0007669"/>
    <property type="project" value="InterPro"/>
</dbReference>
<dbReference type="PANTHER" id="PTHR34220">
    <property type="entry name" value="SENSOR HISTIDINE KINASE YPDA"/>
    <property type="match status" value="1"/>
</dbReference>
<feature type="coiled-coil region" evidence="1">
    <location>
        <begin position="45"/>
        <end position="72"/>
    </location>
</feature>
<dbReference type="Pfam" id="PF06580">
    <property type="entry name" value="His_kinase"/>
    <property type="match status" value="1"/>
</dbReference>
<keyword evidence="2" id="KW-0812">Transmembrane</keyword>
<keyword evidence="2" id="KW-1133">Transmembrane helix</keyword>
<evidence type="ECO:0000259" key="4">
    <source>
        <dbReference type="Pfam" id="PF06580"/>
    </source>
</evidence>
<protein>
    <submittedName>
        <fullName evidence="5">Histidine kinase/DNA gyrase B/HSP90-like ATPase</fullName>
    </submittedName>
</protein>
<name>A0A2T6BWM1_9FLAO</name>
<comment type="caution">
    <text evidence="5">The sequence shown here is derived from an EMBL/GenBank/DDBJ whole genome shotgun (WGS) entry which is preliminary data.</text>
</comment>
<evidence type="ECO:0000313" key="6">
    <source>
        <dbReference type="Proteomes" id="UP000244090"/>
    </source>
</evidence>